<name>W6YXL8_COCMI</name>
<dbReference type="GeneID" id="19118387"/>
<dbReference type="RefSeq" id="XP_007691185.1">
    <property type="nucleotide sequence ID" value="XM_007692995.1"/>
</dbReference>
<evidence type="ECO:0000256" key="1">
    <source>
        <dbReference type="SAM" id="MobiDB-lite"/>
    </source>
</evidence>
<proteinExistence type="predicted"/>
<gene>
    <name evidence="2" type="ORF">COCMIDRAFT_103854</name>
</gene>
<reference evidence="2 3" key="1">
    <citation type="journal article" date="2013" name="PLoS Genet.">
        <title>Comparative genome structure, secondary metabolite, and effector coding capacity across Cochliobolus pathogens.</title>
        <authorList>
            <person name="Condon B.J."/>
            <person name="Leng Y."/>
            <person name="Wu D."/>
            <person name="Bushley K.E."/>
            <person name="Ohm R.A."/>
            <person name="Otillar R."/>
            <person name="Martin J."/>
            <person name="Schackwitz W."/>
            <person name="Grimwood J."/>
            <person name="MohdZainudin N."/>
            <person name="Xue C."/>
            <person name="Wang R."/>
            <person name="Manning V.A."/>
            <person name="Dhillon B."/>
            <person name="Tu Z.J."/>
            <person name="Steffenson B.J."/>
            <person name="Salamov A."/>
            <person name="Sun H."/>
            <person name="Lowry S."/>
            <person name="LaButti K."/>
            <person name="Han J."/>
            <person name="Copeland A."/>
            <person name="Lindquist E."/>
            <person name="Barry K."/>
            <person name="Schmutz J."/>
            <person name="Baker S.E."/>
            <person name="Ciuffetti L.M."/>
            <person name="Grigoriev I.V."/>
            <person name="Zhong S."/>
            <person name="Turgeon B.G."/>
        </authorList>
    </citation>
    <scope>NUCLEOTIDE SEQUENCE [LARGE SCALE GENOMIC DNA]</scope>
    <source>
        <strain evidence="2 3">ATCC 44560</strain>
    </source>
</reference>
<evidence type="ECO:0000313" key="2">
    <source>
        <dbReference type="EMBL" id="EUC42295.1"/>
    </source>
</evidence>
<keyword evidence="3" id="KW-1185">Reference proteome</keyword>
<accession>W6YXL8</accession>
<dbReference type="HOGENOM" id="CLU_2996210_0_0_1"/>
<dbReference type="AlphaFoldDB" id="W6YXL8"/>
<feature type="region of interest" description="Disordered" evidence="1">
    <location>
        <begin position="38"/>
        <end position="57"/>
    </location>
</feature>
<dbReference type="Proteomes" id="UP000054032">
    <property type="component" value="Unassembled WGS sequence"/>
</dbReference>
<dbReference type="KEGG" id="bor:COCMIDRAFT_103854"/>
<evidence type="ECO:0000313" key="3">
    <source>
        <dbReference type="Proteomes" id="UP000054032"/>
    </source>
</evidence>
<dbReference type="EMBL" id="KI964066">
    <property type="protein sequence ID" value="EUC42295.1"/>
    <property type="molecule type" value="Genomic_DNA"/>
</dbReference>
<organism evidence="2 3">
    <name type="scientific">Bipolaris oryzae ATCC 44560</name>
    <dbReference type="NCBI Taxonomy" id="930090"/>
    <lineage>
        <taxon>Eukaryota</taxon>
        <taxon>Fungi</taxon>
        <taxon>Dikarya</taxon>
        <taxon>Ascomycota</taxon>
        <taxon>Pezizomycotina</taxon>
        <taxon>Dothideomycetes</taxon>
        <taxon>Pleosporomycetidae</taxon>
        <taxon>Pleosporales</taxon>
        <taxon>Pleosporineae</taxon>
        <taxon>Pleosporaceae</taxon>
        <taxon>Bipolaris</taxon>
    </lineage>
</organism>
<protein>
    <submittedName>
        <fullName evidence="2">Uncharacterized protein</fullName>
    </submittedName>
</protein>
<sequence length="57" mass="6803">MCGEFAWKFTLQPRPRQNFLPAAGLIRSYHHVKDYRPMRRPNAAPQLPQSFRIGRRH</sequence>